<evidence type="ECO:0000313" key="2">
    <source>
        <dbReference type="EMBL" id="KAJ4456643.1"/>
    </source>
</evidence>
<evidence type="ECO:0000313" key="3">
    <source>
        <dbReference type="Proteomes" id="UP001141327"/>
    </source>
</evidence>
<evidence type="ECO:0000256" key="1">
    <source>
        <dbReference type="SAM" id="MobiDB-lite"/>
    </source>
</evidence>
<comment type="caution">
    <text evidence="2">The sequence shown here is derived from an EMBL/GenBank/DDBJ whole genome shotgun (WGS) entry which is preliminary data.</text>
</comment>
<dbReference type="Pfam" id="PF11697">
    <property type="entry name" value="DUF3293"/>
    <property type="match status" value="1"/>
</dbReference>
<accession>A0ABQ8UBH6</accession>
<keyword evidence="3" id="KW-1185">Reference proteome</keyword>
<proteinExistence type="predicted"/>
<protein>
    <submittedName>
        <fullName evidence="2">Uncharacterized protein</fullName>
    </submittedName>
</protein>
<dbReference type="EMBL" id="JAPMOS010000064">
    <property type="protein sequence ID" value="KAJ4456643.1"/>
    <property type="molecule type" value="Genomic_DNA"/>
</dbReference>
<gene>
    <name evidence="2" type="ORF">PAPYR_8033</name>
</gene>
<feature type="compositionally biased region" description="Basic and acidic residues" evidence="1">
    <location>
        <begin position="287"/>
        <end position="302"/>
    </location>
</feature>
<sequence>MEADRERELALLWKRSLSYWEVPPKKVLFQGREFVDETRFEVVPVPELLSEIGFAVSYAITGFNPRAQTVSDEENLRANRALSTELHALLHASSGAPKAVWASGSMDPLTGWGEPGFNAVFDRLDQHDQDTMLSLGRKYRQAALYRYTLDRTSGALIQQVRLVSTSQGVVLPSVLPCFGDLQIPGGLCSEVELAFLRLRPGSDGNFEGYTPAAIPVFFVVRDESPWLTCRRWPKNSSRALEKIIRDATVAVTGSLKTIHRYHEPGKAARAVRSPGRPAGGSVSTRSTDPEERAASSEPRPPDDQGPSRANMVMDAESCQGHVEPPRIRLQWLGGKAETAKHVYISEDLDLNAHNCAMWRCGAPNKASQAFPSKLPRTYKINDCALIWTLRSNSNGSKSHRGFSPKKNPILALKFLSCLNLLGFFLLAQLLQPSAAWTSYFDSVDLFYDHEFSSGGFLGGSCRVMITSWGIKEVTQYGSCPHVQYCKAYCNCECMGAGVLSGGVPRWYSLYHTYSLVWEGGTSGKFTDFKYICDISATDYTTGAWGTYPDGGPNYYVYDTSWYGICELQEWEAWASPGVKTIKSGFCYIDGGTYKVGDTAGECRMCSGDSTTSWSTRTNHVCRPVADRCDIADVCTSPSSECGYDAGTAPYIDQNSGWIASNDLMVLLLLLLGDDLGRLLRGGETSHVPYNWYSTTSVGFVVGGAYINCGDMYVRIQASYWLDPNAATGSYTPMGTISSGGSSNVVGNLGSVVAGHRFYARVKLWVEAAKLTRMCRSMLPLIDQNVTNSFMNTDGNKWGSTLRQLQSSYLGYDPTPPYPFTTTVASCFVYSPVTNIYYNNFDTQSMKSYSQSCVLYGSALASGWCDGRTECPRFTVPASNGRLLYLKVKAQNQALLETSATPVAVMWDITPPVGLYGEWVCHPGESGYVSPRVGGHADDTERSWDIPA</sequence>
<name>A0ABQ8UBH6_9EUKA</name>
<dbReference type="Proteomes" id="UP001141327">
    <property type="component" value="Unassembled WGS sequence"/>
</dbReference>
<reference evidence="2" key="1">
    <citation type="journal article" date="2022" name="bioRxiv">
        <title>Genomics of Preaxostyla Flagellates Illuminates Evolutionary Transitions and the Path Towards Mitochondrial Loss.</title>
        <authorList>
            <person name="Novak L.V.F."/>
            <person name="Treitli S.C."/>
            <person name="Pyrih J."/>
            <person name="Halakuc P."/>
            <person name="Pipaliya S.V."/>
            <person name="Vacek V."/>
            <person name="Brzon O."/>
            <person name="Soukal P."/>
            <person name="Eme L."/>
            <person name="Dacks J.B."/>
            <person name="Karnkowska A."/>
            <person name="Elias M."/>
            <person name="Hampl V."/>
        </authorList>
    </citation>
    <scope>NUCLEOTIDE SEQUENCE</scope>
    <source>
        <strain evidence="2">RCP-MX</strain>
    </source>
</reference>
<organism evidence="2 3">
    <name type="scientific">Paratrimastix pyriformis</name>
    <dbReference type="NCBI Taxonomy" id="342808"/>
    <lineage>
        <taxon>Eukaryota</taxon>
        <taxon>Metamonada</taxon>
        <taxon>Preaxostyla</taxon>
        <taxon>Paratrimastigidae</taxon>
        <taxon>Paratrimastix</taxon>
    </lineage>
</organism>
<feature type="region of interest" description="Disordered" evidence="1">
    <location>
        <begin position="262"/>
        <end position="309"/>
    </location>
</feature>
<dbReference type="InterPro" id="IPR021710">
    <property type="entry name" value="DUF3293"/>
</dbReference>